<evidence type="ECO:0000313" key="1">
    <source>
        <dbReference type="EMBL" id="KAH9494063.1"/>
    </source>
</evidence>
<sequence length="166" mass="19631">MTRSEWHRGKCVYRWFTPSVYALRLYRDVICFACRQPMKSNRRSMSKFRTFDNSYGFISIVWRNRDTVMIKDRFSWIGKFDKQCRLITEPDFGFRRTWYEAPGVKSRIGTGVASCKPTTIVRIPLSSWIDNGSIIIVLTNDIFSSLIMSKICYLLAFFQLDNDWSE</sequence>
<evidence type="ECO:0000313" key="2">
    <source>
        <dbReference type="Proteomes" id="UP000790347"/>
    </source>
</evidence>
<dbReference type="AlphaFoldDB" id="A0A922HNL1"/>
<organism evidence="1 2">
    <name type="scientific">Dermatophagoides farinae</name>
    <name type="common">American house dust mite</name>
    <dbReference type="NCBI Taxonomy" id="6954"/>
    <lineage>
        <taxon>Eukaryota</taxon>
        <taxon>Metazoa</taxon>
        <taxon>Ecdysozoa</taxon>
        <taxon>Arthropoda</taxon>
        <taxon>Chelicerata</taxon>
        <taxon>Arachnida</taxon>
        <taxon>Acari</taxon>
        <taxon>Acariformes</taxon>
        <taxon>Sarcoptiformes</taxon>
        <taxon>Astigmata</taxon>
        <taxon>Psoroptidia</taxon>
        <taxon>Analgoidea</taxon>
        <taxon>Pyroglyphidae</taxon>
        <taxon>Dermatophagoidinae</taxon>
        <taxon>Dermatophagoides</taxon>
    </lineage>
</organism>
<proteinExistence type="predicted"/>
<accession>A0A922HNL1</accession>
<reference evidence="1" key="1">
    <citation type="submission" date="2013-05" db="EMBL/GenBank/DDBJ databases">
        <authorList>
            <person name="Yim A.K.Y."/>
            <person name="Chan T.F."/>
            <person name="Ji K.M."/>
            <person name="Liu X.Y."/>
            <person name="Zhou J.W."/>
            <person name="Li R.Q."/>
            <person name="Yang K.Y."/>
            <person name="Li J."/>
            <person name="Li M."/>
            <person name="Law P.T.W."/>
            <person name="Wu Y.L."/>
            <person name="Cai Z.L."/>
            <person name="Qin H."/>
            <person name="Bao Y."/>
            <person name="Leung R.K.K."/>
            <person name="Ng P.K.S."/>
            <person name="Zou J."/>
            <person name="Zhong X.J."/>
            <person name="Ran P.X."/>
            <person name="Zhong N.S."/>
            <person name="Liu Z.G."/>
            <person name="Tsui S.K.W."/>
        </authorList>
    </citation>
    <scope>NUCLEOTIDE SEQUENCE</scope>
    <source>
        <strain evidence="1">Derf</strain>
        <tissue evidence="1">Whole organism</tissue>
    </source>
</reference>
<gene>
    <name evidence="1" type="ORF">DERF_014780</name>
</gene>
<reference evidence="1" key="2">
    <citation type="journal article" date="2022" name="Res Sq">
        <title>Comparative Genomics Reveals Insights into the Divergent Evolution of Astigmatic Mites and Household Pest Adaptations.</title>
        <authorList>
            <person name="Xiong Q."/>
            <person name="Wan A.T.-Y."/>
            <person name="Liu X.-Y."/>
            <person name="Fung C.S.-H."/>
            <person name="Xiao X."/>
            <person name="Malainual N."/>
            <person name="Hou J."/>
            <person name="Wang L."/>
            <person name="Wang M."/>
            <person name="Yang K."/>
            <person name="Cui Y."/>
            <person name="Leung E."/>
            <person name="Nong W."/>
            <person name="Shin S.-K."/>
            <person name="Au S."/>
            <person name="Jeong K.Y."/>
            <person name="Chew F.T."/>
            <person name="Hui J."/>
            <person name="Leung T.F."/>
            <person name="Tungtrongchitr A."/>
            <person name="Zhong N."/>
            <person name="Liu Z."/>
            <person name="Tsui S."/>
        </authorList>
    </citation>
    <scope>NUCLEOTIDE SEQUENCE</scope>
    <source>
        <strain evidence="1">Derf</strain>
        <tissue evidence="1">Whole organism</tissue>
    </source>
</reference>
<dbReference type="Proteomes" id="UP000790347">
    <property type="component" value="Unassembled WGS sequence"/>
</dbReference>
<dbReference type="EMBL" id="ASGP02000008">
    <property type="protein sequence ID" value="KAH9494063.1"/>
    <property type="molecule type" value="Genomic_DNA"/>
</dbReference>
<protein>
    <submittedName>
        <fullName evidence="1">Uncharacterized protein</fullName>
    </submittedName>
</protein>
<keyword evidence="2" id="KW-1185">Reference proteome</keyword>
<comment type="caution">
    <text evidence="1">The sequence shown here is derived from an EMBL/GenBank/DDBJ whole genome shotgun (WGS) entry which is preliminary data.</text>
</comment>
<name>A0A922HNL1_DERFA</name>